<protein>
    <submittedName>
        <fullName evidence="2">Uncharacterized protein</fullName>
    </submittedName>
</protein>
<dbReference type="AlphaFoldDB" id="A0AAV4HIV3"/>
<sequence>MGNSFVDDENWGGVIEATSILDYEDTDIGSTRWSSASNRQSPVGSGVPGSKSPSYTIHKQTVEVQLFDRPQSPVPNQASQINHTEKISSEANIE</sequence>
<feature type="compositionally biased region" description="Low complexity" evidence="1">
    <location>
        <begin position="41"/>
        <end position="54"/>
    </location>
</feature>
<feature type="compositionally biased region" description="Polar residues" evidence="1">
    <location>
        <begin position="29"/>
        <end position="40"/>
    </location>
</feature>
<evidence type="ECO:0000313" key="3">
    <source>
        <dbReference type="Proteomes" id="UP000762676"/>
    </source>
</evidence>
<accession>A0AAV4HIV3</accession>
<proteinExistence type="predicted"/>
<comment type="caution">
    <text evidence="2">The sequence shown here is derived from an EMBL/GenBank/DDBJ whole genome shotgun (WGS) entry which is preliminary data.</text>
</comment>
<name>A0AAV4HIV3_9GAST</name>
<feature type="region of interest" description="Disordered" evidence="1">
    <location>
        <begin position="29"/>
        <end position="55"/>
    </location>
</feature>
<organism evidence="2 3">
    <name type="scientific">Elysia marginata</name>
    <dbReference type="NCBI Taxonomy" id="1093978"/>
    <lineage>
        <taxon>Eukaryota</taxon>
        <taxon>Metazoa</taxon>
        <taxon>Spiralia</taxon>
        <taxon>Lophotrochozoa</taxon>
        <taxon>Mollusca</taxon>
        <taxon>Gastropoda</taxon>
        <taxon>Heterobranchia</taxon>
        <taxon>Euthyneura</taxon>
        <taxon>Panpulmonata</taxon>
        <taxon>Sacoglossa</taxon>
        <taxon>Placobranchoidea</taxon>
        <taxon>Plakobranchidae</taxon>
        <taxon>Elysia</taxon>
    </lineage>
</organism>
<feature type="region of interest" description="Disordered" evidence="1">
    <location>
        <begin position="69"/>
        <end position="94"/>
    </location>
</feature>
<dbReference type="EMBL" id="BMAT01012698">
    <property type="protein sequence ID" value="GFR97337.1"/>
    <property type="molecule type" value="Genomic_DNA"/>
</dbReference>
<reference evidence="2 3" key="1">
    <citation type="journal article" date="2021" name="Elife">
        <title>Chloroplast acquisition without the gene transfer in kleptoplastic sea slugs, Plakobranchus ocellatus.</title>
        <authorList>
            <person name="Maeda T."/>
            <person name="Takahashi S."/>
            <person name="Yoshida T."/>
            <person name="Shimamura S."/>
            <person name="Takaki Y."/>
            <person name="Nagai Y."/>
            <person name="Toyoda A."/>
            <person name="Suzuki Y."/>
            <person name="Arimoto A."/>
            <person name="Ishii H."/>
            <person name="Satoh N."/>
            <person name="Nishiyama T."/>
            <person name="Hasebe M."/>
            <person name="Maruyama T."/>
            <person name="Minagawa J."/>
            <person name="Obokata J."/>
            <person name="Shigenobu S."/>
        </authorList>
    </citation>
    <scope>NUCLEOTIDE SEQUENCE [LARGE SCALE GENOMIC DNA]</scope>
</reference>
<evidence type="ECO:0000256" key="1">
    <source>
        <dbReference type="SAM" id="MobiDB-lite"/>
    </source>
</evidence>
<keyword evidence="3" id="KW-1185">Reference proteome</keyword>
<evidence type="ECO:0000313" key="2">
    <source>
        <dbReference type="EMBL" id="GFR97337.1"/>
    </source>
</evidence>
<gene>
    <name evidence="2" type="ORF">ElyMa_006321400</name>
</gene>
<dbReference type="Proteomes" id="UP000762676">
    <property type="component" value="Unassembled WGS sequence"/>
</dbReference>